<dbReference type="Pfam" id="PF13585">
    <property type="entry name" value="CHU_C"/>
    <property type="match status" value="1"/>
</dbReference>
<comment type="caution">
    <text evidence="2">The sequence shown here is derived from an EMBL/GenBank/DDBJ whole genome shotgun (WGS) entry which is preliminary data.</text>
</comment>
<dbReference type="InterPro" id="IPR000601">
    <property type="entry name" value="PKD_dom"/>
</dbReference>
<dbReference type="InterPro" id="IPR013783">
    <property type="entry name" value="Ig-like_fold"/>
</dbReference>
<evidence type="ECO:0000313" key="3">
    <source>
        <dbReference type="Proteomes" id="UP000321513"/>
    </source>
</evidence>
<dbReference type="Gene3D" id="2.60.40.10">
    <property type="entry name" value="Immunoglobulins"/>
    <property type="match status" value="4"/>
</dbReference>
<name>A0A512BEQ5_9BACT</name>
<dbReference type="Pfam" id="PF25778">
    <property type="entry name" value="DUF7948"/>
    <property type="match status" value="1"/>
</dbReference>
<sequence length="1168" mass="126155">MNNGAFFLEEKGFRVVQHKAEDIQKLDDLMHGFAVNSNSSSNLKTVVPVKNHQVPTDGSGGSGNVTVHSHAYDVEFVNALTPVVVGDKPLDTYNNYFIGNDPAKWQKDCKTFQAVTYKNIYAGVDARYYTNEGQLKYDIIVQPGADYSKIVMKYDGVDGLEVNNGQLNIKTSVGEVRELAPYAYQVVNGQKKEVVCRFRVSGKTVQFAVENYVRSAPLIIDPVLIFSTFTGSTADNWGYTATYGPDGSFYAGGIVFNTGFPTSPGAFSSTYGGGVGEGEGGGYDIGIMKFSPNGANRMYATYIGGSGNEQPHSLVVDPQGNLVIAGRSNSSNYPVKITDKPGGQYDIILTKLDATGSTLIGSRKIGGSSNDGVNIRPKYTAPYGTESLRRNYGDDARSEVILDNSGNVLLASNTQSSDFPVSSNAFQTTFGGLQDGVILRVNGDLSTILYSTYFGGKQNDAAFVLAINPSNANIYVGGNTVSSDFPGNKSGVINPGFQGGETDGFVSILSPDGSSLLKTTYMGTPGNDMLYGIQFDKFSFPYIMGTTTGSWPVTNAAFSQAGGKQFIAKLKPDLSAFEYSTVFGTNTFAPNISPIAFLVDRCENIYVSGWGGSTDTKAGFKDNSGTTGLTVTPDAIQKATDNSDFYFFVLERNATKQLYGSFFGQSGGFGEHVDGGTSRFDRSGVIYQALCANCGRDVTFPTTPGVWSPANGSKECNLAAVKIAFNLAGVIGSVRSSIAGRVNAASGCVPLTVDFTDTLAEGKRYVWNFGDGSPDVETTTEKISHTYTAVGDYRVRLTSIDSSKCNIADTAYTIIKVKTDKGILGFTPQKLQPCDSFNYQFVNTSYVSPSGRSFPSNSFIWDFGDKTPRVVAGLETMKHSYPAPGVYKVKLVLRDTNFCNAPDSLEINLRIATNLKAEFETPPTGCAPYTARFNNTSSGGQNFYWTFGDEGTSSEVSPEHVYSTPGTYLVKLRAVDSSTCNMLDTTSFTIVVSGKPTASFSFTPNPPLENTAVQFSNNSIGATRYIWRFGDGDTLATRSVSPVSHIYNETKQYNPCLIALNNAGCPDTVCTSLQARTSPLIDVPNAFTPNGDGINDKVFVRGFGITRLAWKIYNRWGALVFETIDRTEGWDGTYKGKVQPNEVYHYVLDVEYSDNSKFQKRGDITLLR</sequence>
<feature type="domain" description="PKD" evidence="1">
    <location>
        <begin position="765"/>
        <end position="802"/>
    </location>
</feature>
<gene>
    <name evidence="2" type="ORF">SAE01_28130</name>
</gene>
<dbReference type="Pfam" id="PF18911">
    <property type="entry name" value="PKD_4"/>
    <property type="match status" value="4"/>
</dbReference>
<dbReference type="AlphaFoldDB" id="A0A512BEQ5"/>
<feature type="domain" description="PKD" evidence="1">
    <location>
        <begin position="855"/>
        <end position="896"/>
    </location>
</feature>
<dbReference type="SUPFAM" id="SSF49299">
    <property type="entry name" value="PKD domain"/>
    <property type="match status" value="4"/>
</dbReference>
<evidence type="ECO:0000259" key="1">
    <source>
        <dbReference type="PROSITE" id="PS50093"/>
    </source>
</evidence>
<reference evidence="2 3" key="1">
    <citation type="submission" date="2019-07" db="EMBL/GenBank/DDBJ databases">
        <title>Whole genome shotgun sequence of Segetibacter aerophilus NBRC 106135.</title>
        <authorList>
            <person name="Hosoyama A."/>
            <person name="Uohara A."/>
            <person name="Ohji S."/>
            <person name="Ichikawa N."/>
        </authorList>
    </citation>
    <scope>NUCLEOTIDE SEQUENCE [LARGE SCALE GENOMIC DNA]</scope>
    <source>
        <strain evidence="2 3">NBRC 106135</strain>
    </source>
</reference>
<proteinExistence type="predicted"/>
<protein>
    <recommendedName>
        <fullName evidence="1">PKD domain-containing protein</fullName>
    </recommendedName>
</protein>
<feature type="domain" description="PKD" evidence="1">
    <location>
        <begin position="943"/>
        <end position="997"/>
    </location>
</feature>
<dbReference type="InterPro" id="IPR057708">
    <property type="entry name" value="DUF7948"/>
</dbReference>
<organism evidence="2 3">
    <name type="scientific">Segetibacter aerophilus</name>
    <dbReference type="NCBI Taxonomy" id="670293"/>
    <lineage>
        <taxon>Bacteria</taxon>
        <taxon>Pseudomonadati</taxon>
        <taxon>Bacteroidota</taxon>
        <taxon>Chitinophagia</taxon>
        <taxon>Chitinophagales</taxon>
        <taxon>Chitinophagaceae</taxon>
        <taxon>Segetibacter</taxon>
    </lineage>
</organism>
<feature type="domain" description="PKD" evidence="1">
    <location>
        <begin position="1025"/>
        <end position="1064"/>
    </location>
</feature>
<dbReference type="InterPro" id="IPR035986">
    <property type="entry name" value="PKD_dom_sf"/>
</dbReference>
<dbReference type="PANTHER" id="PTHR35580:SF1">
    <property type="entry name" value="PHYTASE-LIKE DOMAIN-CONTAINING PROTEIN"/>
    <property type="match status" value="1"/>
</dbReference>
<evidence type="ECO:0000313" key="2">
    <source>
        <dbReference type="EMBL" id="GEO10317.1"/>
    </source>
</evidence>
<keyword evidence="3" id="KW-1185">Reference proteome</keyword>
<dbReference type="NCBIfam" id="TIGR04131">
    <property type="entry name" value="Bac_Flav_CTERM"/>
    <property type="match status" value="1"/>
</dbReference>
<dbReference type="Proteomes" id="UP000321513">
    <property type="component" value="Unassembled WGS sequence"/>
</dbReference>
<dbReference type="PROSITE" id="PS50093">
    <property type="entry name" value="PKD"/>
    <property type="match status" value="4"/>
</dbReference>
<dbReference type="InterPro" id="IPR026341">
    <property type="entry name" value="T9SS_type_B"/>
</dbReference>
<dbReference type="EMBL" id="BJYT01000010">
    <property type="protein sequence ID" value="GEO10317.1"/>
    <property type="molecule type" value="Genomic_DNA"/>
</dbReference>
<dbReference type="CDD" id="cd00146">
    <property type="entry name" value="PKD"/>
    <property type="match status" value="4"/>
</dbReference>
<dbReference type="SMART" id="SM00089">
    <property type="entry name" value="PKD"/>
    <property type="match status" value="4"/>
</dbReference>
<dbReference type="PANTHER" id="PTHR35580">
    <property type="entry name" value="CELL SURFACE GLYCOPROTEIN (S-LAYER PROTEIN)-LIKE PROTEIN"/>
    <property type="match status" value="1"/>
</dbReference>
<dbReference type="InterPro" id="IPR022409">
    <property type="entry name" value="PKD/Chitinase_dom"/>
</dbReference>
<dbReference type="InterPro" id="IPR010620">
    <property type="entry name" value="SBBP_repeat"/>
</dbReference>
<dbReference type="Pfam" id="PF06739">
    <property type="entry name" value="SBBP"/>
    <property type="match status" value="1"/>
</dbReference>
<accession>A0A512BEQ5</accession>
<dbReference type="InterPro" id="IPR052918">
    <property type="entry name" value="Motility_Chemotaxis_Reg"/>
</dbReference>